<gene>
    <name evidence="3" type="ORF">NVS88_04225</name>
</gene>
<organism evidence="3 4">
    <name type="scientific">Speluncibacter jeojiensis</name>
    <dbReference type="NCBI Taxonomy" id="2710754"/>
    <lineage>
        <taxon>Bacteria</taxon>
        <taxon>Bacillati</taxon>
        <taxon>Actinomycetota</taxon>
        <taxon>Actinomycetes</taxon>
        <taxon>Mycobacteriales</taxon>
        <taxon>Speluncibacteraceae</taxon>
        <taxon>Speluncibacter</taxon>
    </lineage>
</organism>
<protein>
    <submittedName>
        <fullName evidence="3">DUF4142 domain-containing protein</fullName>
    </submittedName>
</protein>
<feature type="chain" id="PRO_5040852364" evidence="1">
    <location>
        <begin position="23"/>
        <end position="174"/>
    </location>
</feature>
<comment type="caution">
    <text evidence="3">The sequence shown here is derived from an EMBL/GenBank/DDBJ whole genome shotgun (WGS) entry which is preliminary data.</text>
</comment>
<name>A0A9X4RD51_9ACTN</name>
<reference evidence="3" key="1">
    <citation type="submission" date="2022-08" db="EMBL/GenBank/DDBJ databases">
        <title>Genome analysis of Corynebacteriales strain.</title>
        <authorList>
            <person name="Lee S.D."/>
        </authorList>
    </citation>
    <scope>NUCLEOTIDE SEQUENCE</scope>
    <source>
        <strain evidence="3">D3-21</strain>
    </source>
</reference>
<evidence type="ECO:0000259" key="2">
    <source>
        <dbReference type="Pfam" id="PF13628"/>
    </source>
</evidence>
<dbReference type="AlphaFoldDB" id="A0A9X4RD51"/>
<keyword evidence="1" id="KW-0732">Signal</keyword>
<feature type="domain" description="DUF4142" evidence="2">
    <location>
        <begin position="34"/>
        <end position="169"/>
    </location>
</feature>
<evidence type="ECO:0000313" key="3">
    <source>
        <dbReference type="EMBL" id="MDG3013762.1"/>
    </source>
</evidence>
<accession>A0A9X4RD51</accession>
<evidence type="ECO:0000313" key="4">
    <source>
        <dbReference type="Proteomes" id="UP001152755"/>
    </source>
</evidence>
<evidence type="ECO:0000256" key="1">
    <source>
        <dbReference type="SAM" id="SignalP"/>
    </source>
</evidence>
<sequence length="174" mass="18370">MRLNRMLTVSALVAVMFGPGMSAPAGARAAVVNQQDRVFLVASHQGDMAEILSGADAASAGTCSQVRQLGSMLVADHTRLYQQGAAVADGQAVLVPPTPDPAQTRVVTETARRQGADFDRAWLRMQEDFHRQTLHAGTQEAAAGSSPQVTALARATAPVIAHHLMLVQQAMSQC</sequence>
<dbReference type="RefSeq" id="WP_332519274.1">
    <property type="nucleotide sequence ID" value="NZ_JANRHA010000002.1"/>
</dbReference>
<dbReference type="EMBL" id="JANRHA010000002">
    <property type="protein sequence ID" value="MDG3013762.1"/>
    <property type="molecule type" value="Genomic_DNA"/>
</dbReference>
<dbReference type="Gene3D" id="1.20.1260.10">
    <property type="match status" value="1"/>
</dbReference>
<feature type="signal peptide" evidence="1">
    <location>
        <begin position="1"/>
        <end position="22"/>
    </location>
</feature>
<dbReference type="InterPro" id="IPR025419">
    <property type="entry name" value="DUF4142"/>
</dbReference>
<dbReference type="Proteomes" id="UP001152755">
    <property type="component" value="Unassembled WGS sequence"/>
</dbReference>
<keyword evidence="4" id="KW-1185">Reference proteome</keyword>
<dbReference type="Pfam" id="PF13628">
    <property type="entry name" value="DUF4142"/>
    <property type="match status" value="1"/>
</dbReference>
<dbReference type="InterPro" id="IPR012347">
    <property type="entry name" value="Ferritin-like"/>
</dbReference>
<proteinExistence type="predicted"/>